<keyword evidence="2" id="KW-0812">Transmembrane</keyword>
<feature type="transmembrane region" description="Helical" evidence="2">
    <location>
        <begin position="492"/>
        <end position="513"/>
    </location>
</feature>
<proteinExistence type="predicted"/>
<comment type="caution">
    <text evidence="3">The sequence shown here is derived from an EMBL/GenBank/DDBJ whole genome shotgun (WGS) entry which is preliminary data.</text>
</comment>
<reference evidence="3 4" key="1">
    <citation type="journal article" date="2018" name="PLoS Pathog.">
        <title>Evolution of structural diversity of trichothecenes, a family of toxins produced by plant pathogenic and entomopathogenic fungi.</title>
        <authorList>
            <person name="Proctor R.H."/>
            <person name="McCormick S.P."/>
            <person name="Kim H.S."/>
            <person name="Cardoza R.E."/>
            <person name="Stanley A.M."/>
            <person name="Lindo L."/>
            <person name="Kelly A."/>
            <person name="Brown D.W."/>
            <person name="Lee T."/>
            <person name="Vaughan M.M."/>
            <person name="Alexander N.J."/>
            <person name="Busman M."/>
            <person name="Gutierrez S."/>
        </authorList>
    </citation>
    <scope>NUCLEOTIDE SEQUENCE [LARGE SCALE GENOMIC DNA]</scope>
    <source>
        <strain evidence="3 4">NRRL 13405</strain>
    </source>
</reference>
<feature type="region of interest" description="Disordered" evidence="1">
    <location>
        <begin position="520"/>
        <end position="545"/>
    </location>
</feature>
<feature type="transmembrane region" description="Helical" evidence="2">
    <location>
        <begin position="458"/>
        <end position="480"/>
    </location>
</feature>
<dbReference type="AlphaFoldDB" id="A0A395MNQ1"/>
<evidence type="ECO:0000313" key="3">
    <source>
        <dbReference type="EMBL" id="RFN49023.1"/>
    </source>
</evidence>
<feature type="compositionally biased region" description="Polar residues" evidence="1">
    <location>
        <begin position="527"/>
        <end position="538"/>
    </location>
</feature>
<accession>A0A395MNQ1</accession>
<gene>
    <name evidence="3" type="ORF">FIE12Z_6663</name>
</gene>
<keyword evidence="2" id="KW-1133">Transmembrane helix</keyword>
<organism evidence="3 4">
    <name type="scientific">Fusarium flagelliforme</name>
    <dbReference type="NCBI Taxonomy" id="2675880"/>
    <lineage>
        <taxon>Eukaryota</taxon>
        <taxon>Fungi</taxon>
        <taxon>Dikarya</taxon>
        <taxon>Ascomycota</taxon>
        <taxon>Pezizomycotina</taxon>
        <taxon>Sordariomycetes</taxon>
        <taxon>Hypocreomycetidae</taxon>
        <taxon>Hypocreales</taxon>
        <taxon>Nectriaceae</taxon>
        <taxon>Fusarium</taxon>
        <taxon>Fusarium incarnatum-equiseti species complex</taxon>
    </lineage>
</organism>
<dbReference type="Gene3D" id="1.20.58.340">
    <property type="entry name" value="Magnesium transport protein CorA, transmembrane region"/>
    <property type="match status" value="1"/>
</dbReference>
<name>A0A395MNQ1_9HYPO</name>
<dbReference type="Proteomes" id="UP000265631">
    <property type="component" value="Unassembled WGS sequence"/>
</dbReference>
<evidence type="ECO:0000256" key="1">
    <source>
        <dbReference type="SAM" id="MobiDB-lite"/>
    </source>
</evidence>
<evidence type="ECO:0000256" key="2">
    <source>
        <dbReference type="SAM" id="Phobius"/>
    </source>
</evidence>
<keyword evidence="4" id="KW-1185">Reference proteome</keyword>
<evidence type="ECO:0000313" key="4">
    <source>
        <dbReference type="Proteomes" id="UP000265631"/>
    </source>
</evidence>
<dbReference type="EMBL" id="PXXK01000188">
    <property type="protein sequence ID" value="RFN49023.1"/>
    <property type="molecule type" value="Genomic_DNA"/>
</dbReference>
<protein>
    <submittedName>
        <fullName evidence="3">Uncharacterized protein</fullName>
    </submittedName>
</protein>
<sequence>MAEDLIVSSEQMSSQPDIVEKRFWTADPDCLDIDLDFDDDTERLLEDFAKADLWHKTQLRRITASRNSFDTLDVDNVLLNEKKAAKLEAAEEDSNTFFEFFFIPRYLNDPAEQKKLPIKQYMQLRISPRALRHLTSTYQIPLSFISAISRPFEICGTVFRRQSPHAWDYWCQIPLRISSTCKLSANEHAKSTAGSNQMDPFNYLHLDGVGRDVRPSTIGLHVQRDNETGKLRVVCFSLLEPRSRSKGEPCLRQLEESLRRRSKEDLQKSPCFVLLLFIAHALRWWNSTLLYFNSELIRHEKKLQEEIAKETQGFIDTSKGLNVALHTMAAHLHRYKTELNRIGLILSDLRTHRQDMTYTAAPNGDDQGFSPTVDREAQRIEQLASLLTAISTFSDEMEKKVQNILALLFNQIQAVNDRTLQAILNASQQENRVTHELSIASHLLSKSMKRDSIAMKTIAIMTLVFLPGATFAAIFAMPFFTEAKYLTTPSQAWIWVILTLICTAFAFAGYLYVVNRGDKNEGDPERSSSGSVVTSAGQHSAKAPP</sequence>
<keyword evidence="2" id="KW-0472">Membrane</keyword>